<dbReference type="CDD" id="cd05941">
    <property type="entry name" value="MCS"/>
    <property type="match status" value="1"/>
</dbReference>
<dbReference type="EMBL" id="JALJOS010000047">
    <property type="protein sequence ID" value="KAK9819448.1"/>
    <property type="molecule type" value="Genomic_DNA"/>
</dbReference>
<dbReference type="Gene3D" id="3.30.300.30">
    <property type="match status" value="1"/>
</dbReference>
<dbReference type="InterPro" id="IPR045851">
    <property type="entry name" value="AMP-bd_C_sf"/>
</dbReference>
<dbReference type="Pfam" id="PF13193">
    <property type="entry name" value="AMP-binding_C"/>
    <property type="match status" value="1"/>
</dbReference>
<dbReference type="Gene3D" id="3.40.50.12780">
    <property type="entry name" value="N-terminal domain of ligase-like"/>
    <property type="match status" value="1"/>
</dbReference>
<evidence type="ECO:0000256" key="1">
    <source>
        <dbReference type="ARBA" id="ARBA00006432"/>
    </source>
</evidence>
<feature type="domain" description="AMP-binding enzyme C-terminal" evidence="3">
    <location>
        <begin position="446"/>
        <end position="520"/>
    </location>
</feature>
<reference evidence="4 5" key="1">
    <citation type="journal article" date="2024" name="Nat. Commun.">
        <title>Phylogenomics reveals the evolutionary origins of lichenization in chlorophyte algae.</title>
        <authorList>
            <person name="Puginier C."/>
            <person name="Libourel C."/>
            <person name="Otte J."/>
            <person name="Skaloud P."/>
            <person name="Haon M."/>
            <person name="Grisel S."/>
            <person name="Petersen M."/>
            <person name="Berrin J.G."/>
            <person name="Delaux P.M."/>
            <person name="Dal Grande F."/>
            <person name="Keller J."/>
        </authorList>
    </citation>
    <scope>NUCLEOTIDE SEQUENCE [LARGE SCALE GENOMIC DNA]</scope>
    <source>
        <strain evidence="4 5">SAG 2145</strain>
    </source>
</reference>
<dbReference type="Proteomes" id="UP001438707">
    <property type="component" value="Unassembled WGS sequence"/>
</dbReference>
<dbReference type="SUPFAM" id="SSF56801">
    <property type="entry name" value="Acetyl-CoA synthetase-like"/>
    <property type="match status" value="1"/>
</dbReference>
<feature type="domain" description="AMP-dependent synthetase/ligase" evidence="2">
    <location>
        <begin position="6"/>
        <end position="392"/>
    </location>
</feature>
<evidence type="ECO:0000313" key="4">
    <source>
        <dbReference type="EMBL" id="KAK9819448.1"/>
    </source>
</evidence>
<comment type="similarity">
    <text evidence="1">Belongs to the ATP-dependent AMP-binding enzyme family.</text>
</comment>
<name>A0AAW1QDH2_9CHLO</name>
<sequence>MEVLRAALRSPSRVAILIPGAQPIRYQQLLAQAGGLAKEILELTKASQAPVGPNTGPRVALLAPPGRDYVEGMWATWLADGISVPLCLTHPPKDLAYVMEDAQTSLVLATPELAKKVQPLLTSSPTALHILNDPGNSSPASVHFSSSSCSSISRSSSGNDQAEAALARSEAKDGALIIYTSGTTGKPKGVLHTHGSLAAQIHGMQQAWGWREEDTILHTLPLHHIHGIVNALLCAHASAASIEFLPSFSPTRVWESLQREEDPVSIFMGVPTMYTYLLSQYKDKMGPEEQQRACDAASRLRLTISGSGACPVSLMKQWKAISGQTLLERYGMTEAGMILSNPLEGERRPGSVGTPMPGVQVCSVPVESSSEHEDRPQGEIRVKGSNLFREYWNRPEATAAEFDEKGWFKTGDTGCCEGDPAYWRILGRTSVDIINSAGYKISALGIEDVLLQHGGVGEVAVVGLKDETLGEKVAAIIAPAEGKQVTKEQVLAHSRELLPSYQVPRTVVLVDAIPRNAMGKVNKKQLVKDLV</sequence>
<keyword evidence="5" id="KW-1185">Reference proteome</keyword>
<dbReference type="AlphaFoldDB" id="A0AAW1QDH2"/>
<dbReference type="GO" id="GO:0006631">
    <property type="term" value="P:fatty acid metabolic process"/>
    <property type="evidence" value="ECO:0007669"/>
    <property type="project" value="TreeGrafter"/>
</dbReference>
<dbReference type="Pfam" id="PF00501">
    <property type="entry name" value="AMP-binding"/>
    <property type="match status" value="1"/>
</dbReference>
<protein>
    <submittedName>
        <fullName evidence="4">Uncharacterized protein</fullName>
    </submittedName>
</protein>
<dbReference type="GO" id="GO:0031956">
    <property type="term" value="F:medium-chain fatty acid-CoA ligase activity"/>
    <property type="evidence" value="ECO:0007669"/>
    <property type="project" value="TreeGrafter"/>
</dbReference>
<evidence type="ECO:0000259" key="3">
    <source>
        <dbReference type="Pfam" id="PF13193"/>
    </source>
</evidence>
<accession>A0AAW1QDH2</accession>
<gene>
    <name evidence="4" type="ORF">WJX74_006714</name>
</gene>
<evidence type="ECO:0000313" key="5">
    <source>
        <dbReference type="Proteomes" id="UP001438707"/>
    </source>
</evidence>
<dbReference type="InterPro" id="IPR000873">
    <property type="entry name" value="AMP-dep_synth/lig_dom"/>
</dbReference>
<dbReference type="InterPro" id="IPR025110">
    <property type="entry name" value="AMP-bd_C"/>
</dbReference>
<organism evidence="4 5">
    <name type="scientific">Apatococcus lobatus</name>
    <dbReference type="NCBI Taxonomy" id="904363"/>
    <lineage>
        <taxon>Eukaryota</taxon>
        <taxon>Viridiplantae</taxon>
        <taxon>Chlorophyta</taxon>
        <taxon>core chlorophytes</taxon>
        <taxon>Trebouxiophyceae</taxon>
        <taxon>Chlorellales</taxon>
        <taxon>Chlorellaceae</taxon>
        <taxon>Apatococcus</taxon>
    </lineage>
</organism>
<dbReference type="PANTHER" id="PTHR43201:SF8">
    <property type="entry name" value="ACYL-COA SYNTHETASE FAMILY MEMBER 3"/>
    <property type="match status" value="1"/>
</dbReference>
<dbReference type="InterPro" id="IPR042099">
    <property type="entry name" value="ANL_N_sf"/>
</dbReference>
<dbReference type="PROSITE" id="PS00455">
    <property type="entry name" value="AMP_BINDING"/>
    <property type="match status" value="1"/>
</dbReference>
<proteinExistence type="inferred from homology"/>
<dbReference type="PANTHER" id="PTHR43201">
    <property type="entry name" value="ACYL-COA SYNTHETASE"/>
    <property type="match status" value="1"/>
</dbReference>
<comment type="caution">
    <text evidence="4">The sequence shown here is derived from an EMBL/GenBank/DDBJ whole genome shotgun (WGS) entry which is preliminary data.</text>
</comment>
<evidence type="ECO:0000259" key="2">
    <source>
        <dbReference type="Pfam" id="PF00501"/>
    </source>
</evidence>
<dbReference type="InterPro" id="IPR020845">
    <property type="entry name" value="AMP-binding_CS"/>
</dbReference>